<dbReference type="InterPro" id="IPR013783">
    <property type="entry name" value="Ig-like_fold"/>
</dbReference>
<evidence type="ECO:0008006" key="8">
    <source>
        <dbReference type="Google" id="ProtNLM"/>
    </source>
</evidence>
<dbReference type="InterPro" id="IPR037293">
    <property type="entry name" value="Gal_Oxidase_central_sf"/>
</dbReference>
<dbReference type="SUPFAM" id="SSF50965">
    <property type="entry name" value="Galactose oxidase, central domain"/>
    <property type="match status" value="1"/>
</dbReference>
<evidence type="ECO:0000256" key="2">
    <source>
        <dbReference type="SAM" id="Phobius"/>
    </source>
</evidence>
<dbReference type="CDD" id="cd02851">
    <property type="entry name" value="E_set_GO_C"/>
    <property type="match status" value="1"/>
</dbReference>
<dbReference type="STRING" id="1890683.A0A427YEU9"/>
<evidence type="ECO:0000259" key="4">
    <source>
        <dbReference type="Pfam" id="PF07250"/>
    </source>
</evidence>
<sequence>MLPAALLALPVALAASGSLPPLERNLRHRDLARSATSRSPVSRRTLEPKAGSVPLGGFEVVGNSGVSAQMMFLGTADTVYILDKTENNSLTVTTSGVTHPAWGVSYDLNTNAVTPMEVTSNTFCAGGLSVGNGSWVVFGGNQPVTYQGVAVSDTTNNPSGANPYDDADGGAAIRLLTPCEDDSCGWQEGGSALTMSSKRWYPTIEGLADGSLVVLGGDTNGGYVSTYAQNNPTYEYWPKQASGSISMAFLNATVPVNLFPLTWLTSSGKLFMQAAYKTILYDMNTKTETALPDMPYAQRVYPASAAAVMLPLTPANNYTQTILFCGGSAANLAKSTDGGAGFNVTAVQADDSCVRINPDDASPQYTDDDSLPEPRSMGQLIYLPDGTMWLGNGVGMGTAGYGDDKYSVGQSYGQNPVYMPAIYNPNAPAGSRFSRTGLSASPHERMYHSTAILLADGSVLVSGSNPNKDVTTVQWGTSYVVEKWYPLWYSNTRPTPSAFPDSLSYGGAAWNLTYTPTNSSSNPGNTKVVVIRTGFSTHCMNFGQRYLELETSYSLDQASGQVTLYVSQMPPNANIFQPGPAMIFLVVDGVPSTGQLLTIGSGAIETQTMNAASVLPQSSVVVAPSSSNTTASASTVSGTALSAAKSAALAQRALPTFPSSILLCLMILLGAFVWA</sequence>
<organism evidence="6 7">
    <name type="scientific">Saitozyma podzolica</name>
    <dbReference type="NCBI Taxonomy" id="1890683"/>
    <lineage>
        <taxon>Eukaryota</taxon>
        <taxon>Fungi</taxon>
        <taxon>Dikarya</taxon>
        <taxon>Basidiomycota</taxon>
        <taxon>Agaricomycotina</taxon>
        <taxon>Tremellomycetes</taxon>
        <taxon>Tremellales</taxon>
        <taxon>Trimorphomycetaceae</taxon>
        <taxon>Saitozyma</taxon>
    </lineage>
</organism>
<evidence type="ECO:0000259" key="5">
    <source>
        <dbReference type="Pfam" id="PF09118"/>
    </source>
</evidence>
<accession>A0A427YEU9</accession>
<dbReference type="Gene3D" id="2.60.40.10">
    <property type="entry name" value="Immunoglobulins"/>
    <property type="match status" value="1"/>
</dbReference>
<dbReference type="PANTHER" id="PTHR32208">
    <property type="entry name" value="SECRETED PROTEIN-RELATED"/>
    <property type="match status" value="1"/>
</dbReference>
<proteinExistence type="predicted"/>
<feature type="domain" description="Glyoxal oxidase N-terminal" evidence="4">
    <location>
        <begin position="167"/>
        <end position="486"/>
    </location>
</feature>
<feature type="transmembrane region" description="Helical" evidence="2">
    <location>
        <begin position="656"/>
        <end position="674"/>
    </location>
</feature>
<dbReference type="Pfam" id="PF07250">
    <property type="entry name" value="Glyoxal_oxid_N"/>
    <property type="match status" value="1"/>
</dbReference>
<dbReference type="AlphaFoldDB" id="A0A427YEU9"/>
<gene>
    <name evidence="6" type="ORF">EHS25_002104</name>
</gene>
<comment type="caution">
    <text evidence="6">The sequence shown here is derived from an EMBL/GenBank/DDBJ whole genome shotgun (WGS) entry which is preliminary data.</text>
</comment>
<dbReference type="PANTHER" id="PTHR32208:SF21">
    <property type="entry name" value="LOW QUALITY PROTEIN: ALDEHYDE OXIDASE GLOX-LIKE"/>
    <property type="match status" value="1"/>
</dbReference>
<dbReference type="SUPFAM" id="SSF81296">
    <property type="entry name" value="E set domains"/>
    <property type="match status" value="1"/>
</dbReference>
<feature type="domain" description="Galactose oxidase-like Early set" evidence="5">
    <location>
        <begin position="493"/>
        <end position="598"/>
    </location>
</feature>
<evidence type="ECO:0000256" key="1">
    <source>
        <dbReference type="ARBA" id="ARBA00022729"/>
    </source>
</evidence>
<dbReference type="InterPro" id="IPR011043">
    <property type="entry name" value="Gal_Oxase/kelch_b-propeller"/>
</dbReference>
<evidence type="ECO:0000313" key="6">
    <source>
        <dbReference type="EMBL" id="RSH89553.1"/>
    </source>
</evidence>
<name>A0A427YEU9_9TREE</name>
<evidence type="ECO:0000313" key="7">
    <source>
        <dbReference type="Proteomes" id="UP000279259"/>
    </source>
</evidence>
<dbReference type="OrthoDB" id="2019572at2759"/>
<keyword evidence="2" id="KW-0472">Membrane</keyword>
<keyword evidence="7" id="KW-1185">Reference proteome</keyword>
<keyword evidence="1 3" id="KW-0732">Signal</keyword>
<dbReference type="EMBL" id="RSCD01000013">
    <property type="protein sequence ID" value="RSH89553.1"/>
    <property type="molecule type" value="Genomic_DNA"/>
</dbReference>
<evidence type="ECO:0000256" key="3">
    <source>
        <dbReference type="SAM" id="SignalP"/>
    </source>
</evidence>
<dbReference type="InterPro" id="IPR014756">
    <property type="entry name" value="Ig_E-set"/>
</dbReference>
<keyword evidence="2" id="KW-0812">Transmembrane</keyword>
<feature type="signal peptide" evidence="3">
    <location>
        <begin position="1"/>
        <end position="16"/>
    </location>
</feature>
<dbReference type="Proteomes" id="UP000279259">
    <property type="component" value="Unassembled WGS sequence"/>
</dbReference>
<protein>
    <recommendedName>
        <fullName evidence="8">Glyoxal oxidase N-terminal domain-containing protein</fullName>
    </recommendedName>
</protein>
<keyword evidence="2" id="KW-1133">Transmembrane helix</keyword>
<dbReference type="InterPro" id="IPR009880">
    <property type="entry name" value="Glyoxal_oxidase_N"/>
</dbReference>
<reference evidence="6 7" key="1">
    <citation type="submission" date="2018-11" db="EMBL/GenBank/DDBJ databases">
        <title>Genome sequence of Saitozyma podzolica DSM 27192.</title>
        <authorList>
            <person name="Aliyu H."/>
            <person name="Gorte O."/>
            <person name="Ochsenreither K."/>
        </authorList>
    </citation>
    <scope>NUCLEOTIDE SEQUENCE [LARGE SCALE GENOMIC DNA]</scope>
    <source>
        <strain evidence="6 7">DSM 27192</strain>
    </source>
</reference>
<dbReference type="Gene3D" id="2.130.10.80">
    <property type="entry name" value="Galactose oxidase/kelch, beta-propeller"/>
    <property type="match status" value="1"/>
</dbReference>
<dbReference type="InterPro" id="IPR015202">
    <property type="entry name" value="GO-like_E_set"/>
</dbReference>
<feature type="chain" id="PRO_5019323206" description="Glyoxal oxidase N-terminal domain-containing protein" evidence="3">
    <location>
        <begin position="17"/>
        <end position="675"/>
    </location>
</feature>
<dbReference type="Pfam" id="PF09118">
    <property type="entry name" value="GO-like_E_set"/>
    <property type="match status" value="1"/>
</dbReference>